<evidence type="ECO:0000313" key="2">
    <source>
        <dbReference type="Proteomes" id="UP000000600"/>
    </source>
</evidence>
<dbReference type="KEGG" id="ptm:GSPATT00002434001"/>
<dbReference type="EMBL" id="CT868429">
    <property type="protein sequence ID" value="CAK82305.1"/>
    <property type="molecule type" value="Genomic_DNA"/>
</dbReference>
<protein>
    <submittedName>
        <fullName evidence="1">Uncharacterized protein</fullName>
    </submittedName>
</protein>
<reference evidence="1 2" key="1">
    <citation type="journal article" date="2006" name="Nature">
        <title>Global trends of whole-genome duplications revealed by the ciliate Paramecium tetraurelia.</title>
        <authorList>
            <consortium name="Genoscope"/>
            <person name="Aury J.-M."/>
            <person name="Jaillon O."/>
            <person name="Duret L."/>
            <person name="Noel B."/>
            <person name="Jubin C."/>
            <person name="Porcel B.M."/>
            <person name="Segurens B."/>
            <person name="Daubin V."/>
            <person name="Anthouard V."/>
            <person name="Aiach N."/>
            <person name="Arnaiz O."/>
            <person name="Billaut A."/>
            <person name="Beisson J."/>
            <person name="Blanc I."/>
            <person name="Bouhouche K."/>
            <person name="Camara F."/>
            <person name="Duharcourt S."/>
            <person name="Guigo R."/>
            <person name="Gogendeau D."/>
            <person name="Katinka M."/>
            <person name="Keller A.-M."/>
            <person name="Kissmehl R."/>
            <person name="Klotz C."/>
            <person name="Koll F."/>
            <person name="Le Moue A."/>
            <person name="Lepere C."/>
            <person name="Malinsky S."/>
            <person name="Nowacki M."/>
            <person name="Nowak J.K."/>
            <person name="Plattner H."/>
            <person name="Poulain J."/>
            <person name="Ruiz F."/>
            <person name="Serrano V."/>
            <person name="Zagulski M."/>
            <person name="Dessen P."/>
            <person name="Betermier M."/>
            <person name="Weissenbach J."/>
            <person name="Scarpelli C."/>
            <person name="Schachter V."/>
            <person name="Sperling L."/>
            <person name="Meyer E."/>
            <person name="Cohen J."/>
            <person name="Wincker P."/>
        </authorList>
    </citation>
    <scope>NUCLEOTIDE SEQUENCE [LARGE SCALE GENOMIC DNA]</scope>
    <source>
        <strain evidence="1 2">Stock d4-2</strain>
    </source>
</reference>
<sequence length="75" mass="8694">MLGLAQKKSQLLFKEQKPVIKKITQHLKLKTLTLSNWKSKELTSRLLSPIKYQPPSVMEPKGQFLLTLTYNNKNI</sequence>
<dbReference type="RefSeq" id="XP_001449702.1">
    <property type="nucleotide sequence ID" value="XM_001449665.1"/>
</dbReference>
<proteinExistence type="predicted"/>
<dbReference type="InParanoid" id="A0DGY8"/>
<dbReference type="Proteomes" id="UP000000600">
    <property type="component" value="Unassembled WGS sequence"/>
</dbReference>
<evidence type="ECO:0000313" key="1">
    <source>
        <dbReference type="EMBL" id="CAK82305.1"/>
    </source>
</evidence>
<organism evidence="1 2">
    <name type="scientific">Paramecium tetraurelia</name>
    <dbReference type="NCBI Taxonomy" id="5888"/>
    <lineage>
        <taxon>Eukaryota</taxon>
        <taxon>Sar</taxon>
        <taxon>Alveolata</taxon>
        <taxon>Ciliophora</taxon>
        <taxon>Intramacronucleata</taxon>
        <taxon>Oligohymenophorea</taxon>
        <taxon>Peniculida</taxon>
        <taxon>Parameciidae</taxon>
        <taxon>Paramecium</taxon>
    </lineage>
</organism>
<dbReference type="AlphaFoldDB" id="A0DGY8"/>
<keyword evidence="2" id="KW-1185">Reference proteome</keyword>
<dbReference type="HOGENOM" id="CLU_2676394_0_0_1"/>
<dbReference type="GeneID" id="5035487"/>
<accession>A0DGY8</accession>
<name>A0DGY8_PARTE</name>
<gene>
    <name evidence="1" type="ORF">GSPATT00002434001</name>
</gene>